<dbReference type="RefSeq" id="WP_064932141.1">
    <property type="nucleotide sequence ID" value="NZ_LZSO01000018.1"/>
</dbReference>
<dbReference type="AlphaFoldDB" id="A0A1A0R824"/>
<name>A0A1A0R824_MYCPR</name>
<keyword evidence="1" id="KW-0472">Membrane</keyword>
<feature type="transmembrane region" description="Helical" evidence="1">
    <location>
        <begin position="41"/>
        <end position="61"/>
    </location>
</feature>
<dbReference type="EMBL" id="LZSO01000018">
    <property type="protein sequence ID" value="OBB30487.1"/>
    <property type="molecule type" value="Genomic_DNA"/>
</dbReference>
<dbReference type="OrthoDB" id="4743070at2"/>
<reference evidence="3" key="1">
    <citation type="submission" date="2016-06" db="EMBL/GenBank/DDBJ databases">
        <authorList>
            <person name="Sutton G."/>
            <person name="Brinkac L."/>
            <person name="Sanka R."/>
            <person name="Adams M."/>
            <person name="Lau E."/>
            <person name="Mehaffy C."/>
            <person name="Tameris M."/>
            <person name="Hatherill M."/>
            <person name="Hanekom W."/>
            <person name="Mahomed H."/>
            <person name="Mcshane H."/>
        </authorList>
    </citation>
    <scope>NUCLEOTIDE SEQUENCE [LARGE SCALE GENOMIC DNA]</scope>
    <source>
        <strain evidence="3">852002-51209_SCH5440388</strain>
    </source>
</reference>
<dbReference type="Proteomes" id="UP000093902">
    <property type="component" value="Unassembled WGS sequence"/>
</dbReference>
<feature type="transmembrane region" description="Helical" evidence="1">
    <location>
        <begin position="101"/>
        <end position="123"/>
    </location>
</feature>
<protein>
    <submittedName>
        <fullName evidence="2">Uncharacterized protein</fullName>
    </submittedName>
</protein>
<proteinExistence type="predicted"/>
<dbReference type="STRING" id="43304.GCA_001403655_06192"/>
<accession>A0A1A0R824</accession>
<keyword evidence="1" id="KW-1133">Transmembrane helix</keyword>
<evidence type="ECO:0000256" key="1">
    <source>
        <dbReference type="SAM" id="Phobius"/>
    </source>
</evidence>
<comment type="caution">
    <text evidence="2">The sequence shown here is derived from an EMBL/GenBank/DDBJ whole genome shotgun (WGS) entry which is preliminary data.</text>
</comment>
<gene>
    <name evidence="2" type="ORF">A5792_19050</name>
</gene>
<organism evidence="2 3">
    <name type="scientific">Mycolicibacterium peregrinum</name>
    <name type="common">Mycobacterium peregrinum</name>
    <dbReference type="NCBI Taxonomy" id="43304"/>
    <lineage>
        <taxon>Bacteria</taxon>
        <taxon>Bacillati</taxon>
        <taxon>Actinomycetota</taxon>
        <taxon>Actinomycetes</taxon>
        <taxon>Mycobacteriales</taxon>
        <taxon>Mycobacteriaceae</taxon>
        <taxon>Mycolicibacterium</taxon>
    </lineage>
</organism>
<evidence type="ECO:0000313" key="2">
    <source>
        <dbReference type="EMBL" id="OBB30487.1"/>
    </source>
</evidence>
<evidence type="ECO:0000313" key="3">
    <source>
        <dbReference type="Proteomes" id="UP000093902"/>
    </source>
</evidence>
<feature type="transmembrane region" description="Helical" evidence="1">
    <location>
        <begin position="68"/>
        <end position="89"/>
    </location>
</feature>
<keyword evidence="1" id="KW-0812">Transmembrane</keyword>
<sequence length="176" mass="16828">MTGAARIDSAAPLRGTAVGALTAALAIAAHGVAGGGLPPDGAVAAQLLVLSVTLGALAATLAGANRTAVLWGLLGTGQLLAHALLATAGHAHDAQPGVAMLSAHVAAVSLGAGLIACGARLSAAVSRVVRVMVRNGRVVPGLAVGGTARSADQPLHSARLLAASVSHRGPPVGVIA</sequence>